<organism evidence="2 3">
    <name type="scientific">Fistulifera solaris</name>
    <name type="common">Oleaginous diatom</name>
    <dbReference type="NCBI Taxonomy" id="1519565"/>
    <lineage>
        <taxon>Eukaryota</taxon>
        <taxon>Sar</taxon>
        <taxon>Stramenopiles</taxon>
        <taxon>Ochrophyta</taxon>
        <taxon>Bacillariophyta</taxon>
        <taxon>Bacillariophyceae</taxon>
        <taxon>Bacillariophycidae</taxon>
        <taxon>Naviculales</taxon>
        <taxon>Naviculaceae</taxon>
        <taxon>Fistulifera</taxon>
    </lineage>
</organism>
<reference evidence="2 3" key="1">
    <citation type="journal article" date="2015" name="Plant Cell">
        <title>Oil accumulation by the oleaginous diatom Fistulifera solaris as revealed by the genome and transcriptome.</title>
        <authorList>
            <person name="Tanaka T."/>
            <person name="Maeda Y."/>
            <person name="Veluchamy A."/>
            <person name="Tanaka M."/>
            <person name="Abida H."/>
            <person name="Marechal E."/>
            <person name="Bowler C."/>
            <person name="Muto M."/>
            <person name="Sunaga Y."/>
            <person name="Tanaka M."/>
            <person name="Yoshino T."/>
            <person name="Taniguchi T."/>
            <person name="Fukuda Y."/>
            <person name="Nemoto M."/>
            <person name="Matsumoto M."/>
            <person name="Wong P.S."/>
            <person name="Aburatani S."/>
            <person name="Fujibuchi W."/>
        </authorList>
    </citation>
    <scope>NUCLEOTIDE SEQUENCE [LARGE SCALE GENOMIC DNA]</scope>
    <source>
        <strain evidence="2 3">JPCC DA0580</strain>
    </source>
</reference>
<evidence type="ECO:0000313" key="2">
    <source>
        <dbReference type="EMBL" id="GAX15351.1"/>
    </source>
</evidence>
<feature type="region of interest" description="Disordered" evidence="1">
    <location>
        <begin position="518"/>
        <end position="555"/>
    </location>
</feature>
<proteinExistence type="predicted"/>
<dbReference type="OrthoDB" id="47772at2759"/>
<dbReference type="Proteomes" id="UP000198406">
    <property type="component" value="Unassembled WGS sequence"/>
</dbReference>
<evidence type="ECO:0000313" key="3">
    <source>
        <dbReference type="Proteomes" id="UP000198406"/>
    </source>
</evidence>
<dbReference type="EMBL" id="BDSP01000092">
    <property type="protein sequence ID" value="GAX15351.1"/>
    <property type="molecule type" value="Genomic_DNA"/>
</dbReference>
<sequence>MGQSQSSHTQDIHKASSVKKSLPESVRGRKSVENLNKPAPQRLHYVVHEGHLPDFDDTSVDHSSFQGDDDFHLFHHDFHNIAHLEELEEVTETDSESDFEDNEEDEEWEERLRILEDARKMKQVAEFFLHPELAVKESSDCKARCFFDRVSAPERLTVEEAKEHNQIMEDLKILKQTAAAFMHPERPIETTDPASCARNYFSRASAPPQESVEDAEERAEIMNDIAALKMFAGHYMHPEASVKTTDGAAFGRNYFTRASAPFMESADDGEERARILADAQQLKQLAVDFQHPELPVVTSDATAFGRNYFSRPSAPECDASDAIQERDAVLADACQMKELAGHFMHPENPVVVDPAVYGRNYFSRASAPPQESVEDAEERAEIMNDIAALKMFAGHYMHPEASVKTTDGAAFGRNYFTRASAPFMEIADDGEERARILADAQQLKQLAVDFQHPELPVVTSDATAFGRNYYDRPAAIGHFEMIHTFAPHDHDEYHDDEHEEHFGWDDEAHLFDDIRQNLHVPSGSTGKHGPKGDDESNLSRSPSSVMLFTGESAYD</sequence>
<gene>
    <name evidence="2" type="ORF">FisN_8Lh360</name>
</gene>
<evidence type="ECO:0000256" key="1">
    <source>
        <dbReference type="SAM" id="MobiDB-lite"/>
    </source>
</evidence>
<protein>
    <submittedName>
        <fullName evidence="2">Uncharacterized protein</fullName>
    </submittedName>
</protein>
<name>A0A1Z5JNJ4_FISSO</name>
<keyword evidence="3" id="KW-1185">Reference proteome</keyword>
<dbReference type="AlphaFoldDB" id="A0A1Z5JNJ4"/>
<accession>A0A1Z5JNJ4</accession>
<dbReference type="InParanoid" id="A0A1Z5JNJ4"/>
<feature type="region of interest" description="Disordered" evidence="1">
    <location>
        <begin position="1"/>
        <end position="41"/>
    </location>
</feature>
<comment type="caution">
    <text evidence="2">The sequence shown here is derived from an EMBL/GenBank/DDBJ whole genome shotgun (WGS) entry which is preliminary data.</text>
</comment>